<proteinExistence type="predicted"/>
<dbReference type="EMBL" id="FNNP01000004">
    <property type="protein sequence ID" value="SDX25382.1"/>
    <property type="molecule type" value="Genomic_DNA"/>
</dbReference>
<dbReference type="AlphaFoldDB" id="A0A1H3A6L0"/>
<reference evidence="2" key="1">
    <citation type="submission" date="2016-10" db="EMBL/GenBank/DDBJ databases">
        <authorList>
            <person name="Varghese N."/>
            <person name="Submissions S."/>
        </authorList>
    </citation>
    <scope>NUCLEOTIDE SEQUENCE [LARGE SCALE GENOMIC DNA]</scope>
    <source>
        <strain evidence="2">DSM 27839</strain>
    </source>
</reference>
<name>A0A1H3A6L0_9RHOB</name>
<organism evidence="1 2">
    <name type="scientific">Ruegeria halocynthiae</name>
    <dbReference type="NCBI Taxonomy" id="985054"/>
    <lineage>
        <taxon>Bacteria</taxon>
        <taxon>Pseudomonadati</taxon>
        <taxon>Pseudomonadota</taxon>
        <taxon>Alphaproteobacteria</taxon>
        <taxon>Rhodobacterales</taxon>
        <taxon>Roseobacteraceae</taxon>
        <taxon>Ruegeria</taxon>
    </lineage>
</organism>
<sequence>MSKKFGVRSVCRVIQNRRDSLECIRGLRLVDFVASVAIFLNEKTQLSLQNYWHGAANTMGNGFDGWRYDAPNSYPLFEIANPIMTRRICLVLVPRV</sequence>
<evidence type="ECO:0000313" key="2">
    <source>
        <dbReference type="Proteomes" id="UP000183400"/>
    </source>
</evidence>
<gene>
    <name evidence="1" type="ORF">SAMN05444358_10466</name>
</gene>
<keyword evidence="2" id="KW-1185">Reference proteome</keyword>
<evidence type="ECO:0000313" key="1">
    <source>
        <dbReference type="EMBL" id="SDX25382.1"/>
    </source>
</evidence>
<accession>A0A1H3A6L0</accession>
<protein>
    <submittedName>
        <fullName evidence="1">Uncharacterized protein</fullName>
    </submittedName>
</protein>
<dbReference type="Proteomes" id="UP000183400">
    <property type="component" value="Unassembled WGS sequence"/>
</dbReference>